<evidence type="ECO:0000256" key="1">
    <source>
        <dbReference type="SAM" id="MobiDB-lite"/>
    </source>
</evidence>
<gene>
    <name evidence="2" type="ORF">LMG29542_08363</name>
</gene>
<sequence>MAINVPTPPARATAAARSEWIGYAARLRSLLADVPQDTARKCASRSNSSSTSSRG</sequence>
<evidence type="ECO:0000313" key="2">
    <source>
        <dbReference type="EMBL" id="CAB3774981.1"/>
    </source>
</evidence>
<keyword evidence="3" id="KW-1185">Reference proteome</keyword>
<reference evidence="2 3" key="1">
    <citation type="submission" date="2020-04" db="EMBL/GenBank/DDBJ databases">
        <authorList>
            <person name="De Canck E."/>
        </authorList>
    </citation>
    <scope>NUCLEOTIDE SEQUENCE [LARGE SCALE GENOMIC DNA]</scope>
    <source>
        <strain evidence="2 3">LMG 29542</strain>
    </source>
</reference>
<protein>
    <submittedName>
        <fullName evidence="2">Uncharacterized protein</fullName>
    </submittedName>
</protein>
<feature type="region of interest" description="Disordered" evidence="1">
    <location>
        <begin position="36"/>
        <end position="55"/>
    </location>
</feature>
<organism evidence="2 3">
    <name type="scientific">Paraburkholderia humisilvae</name>
    <dbReference type="NCBI Taxonomy" id="627669"/>
    <lineage>
        <taxon>Bacteria</taxon>
        <taxon>Pseudomonadati</taxon>
        <taxon>Pseudomonadota</taxon>
        <taxon>Betaproteobacteria</taxon>
        <taxon>Burkholderiales</taxon>
        <taxon>Burkholderiaceae</taxon>
        <taxon>Paraburkholderia</taxon>
    </lineage>
</organism>
<feature type="compositionally biased region" description="Low complexity" evidence="1">
    <location>
        <begin position="44"/>
        <end position="55"/>
    </location>
</feature>
<accession>A0A6J5FAZ9</accession>
<proteinExistence type="predicted"/>
<name>A0A6J5FAZ9_9BURK</name>
<dbReference type="EMBL" id="CADIKH010000220">
    <property type="protein sequence ID" value="CAB3774981.1"/>
    <property type="molecule type" value="Genomic_DNA"/>
</dbReference>
<dbReference type="Proteomes" id="UP000494363">
    <property type="component" value="Unassembled WGS sequence"/>
</dbReference>
<evidence type="ECO:0000313" key="3">
    <source>
        <dbReference type="Proteomes" id="UP000494363"/>
    </source>
</evidence>
<dbReference type="AlphaFoldDB" id="A0A6J5FAZ9"/>